<organism evidence="4 5">
    <name type="scientific">Kockovaella imperatae</name>
    <dbReference type="NCBI Taxonomy" id="4999"/>
    <lineage>
        <taxon>Eukaryota</taxon>
        <taxon>Fungi</taxon>
        <taxon>Dikarya</taxon>
        <taxon>Basidiomycota</taxon>
        <taxon>Agaricomycotina</taxon>
        <taxon>Tremellomycetes</taxon>
        <taxon>Tremellales</taxon>
        <taxon>Cuniculitremaceae</taxon>
        <taxon>Kockovaella</taxon>
    </lineage>
</organism>
<sequence>MATVSASERQKLLLQQEIAKLSGAISRHATHSNPHPTYHPYSQPRGRARGSSFSRGGGVLSRGGGRGRGRGGYALDNRQLNKSQPTSANSSGRPIAAAPAPTTERELGELSPTPTPPNEPVNVVQEPWIKGTSKGGNLSLMTKEKSEHLQSMPKKSRQKRSRVPPHIQTLSSSTTSEGQRVVIDGIVFQFEMGGQKLTRIGELSPASNGQSSTSHGSPTRKSVNYAGSKFRRTSRGNLVKSSTKAELSKIPCRYFTKTGRCDRALTCPYAHNPERLAICPRFLRGTCPNTPSTCPLCHNPTPHNTPSCVHFQATSTCRNGSSCPYPHVRVSDDAPVCDAFAREGWCDEPAGKCPKLHLWECGEWREKGICSRGDKCGLRHVLRAEQGKKADAEKVDGLVRDVHRSHVLPVEGGFDDGTEFIILDQGSPPQILSDEHDSEDDDAESNSEASSDDSESSSSSGEHEASSDGEIRTDEAEEEEVLGVVS</sequence>
<feature type="domain" description="C3H1-type" evidence="3">
    <location>
        <begin position="302"/>
        <end position="330"/>
    </location>
</feature>
<keyword evidence="1" id="KW-0479">Metal-binding</keyword>
<dbReference type="GO" id="GO:0008270">
    <property type="term" value="F:zinc ion binding"/>
    <property type="evidence" value="ECO:0007669"/>
    <property type="project" value="UniProtKB-KW"/>
</dbReference>
<dbReference type="Gene3D" id="4.10.1000.10">
    <property type="entry name" value="Zinc finger, CCCH-type"/>
    <property type="match status" value="2"/>
</dbReference>
<dbReference type="Pfam" id="PF00642">
    <property type="entry name" value="zf-CCCH"/>
    <property type="match status" value="1"/>
</dbReference>
<feature type="compositionally biased region" description="Basic residues" evidence="2">
    <location>
        <begin position="154"/>
        <end position="163"/>
    </location>
</feature>
<dbReference type="PANTHER" id="PTHR46156:SF1">
    <property type="entry name" value="ZINC FINGER CCCH DOMAIN-CONTAINING PROTEIN 3"/>
    <property type="match status" value="1"/>
</dbReference>
<evidence type="ECO:0000313" key="4">
    <source>
        <dbReference type="EMBL" id="ORX39403.1"/>
    </source>
</evidence>
<proteinExistence type="predicted"/>
<keyword evidence="5" id="KW-1185">Reference proteome</keyword>
<dbReference type="AlphaFoldDB" id="A0A1Y1UMW5"/>
<feature type="region of interest" description="Disordered" evidence="2">
    <location>
        <begin position="26"/>
        <end position="176"/>
    </location>
</feature>
<dbReference type="GeneID" id="33556991"/>
<feature type="zinc finger region" description="C3H1-type" evidence="1">
    <location>
        <begin position="278"/>
        <end position="301"/>
    </location>
</feature>
<dbReference type="GO" id="GO:0005634">
    <property type="term" value="C:nucleus"/>
    <property type="evidence" value="ECO:0007669"/>
    <property type="project" value="TreeGrafter"/>
</dbReference>
<keyword evidence="1" id="KW-0863">Zinc-finger</keyword>
<feature type="region of interest" description="Disordered" evidence="2">
    <location>
        <begin position="201"/>
        <end position="229"/>
    </location>
</feature>
<dbReference type="EMBL" id="NBSH01000003">
    <property type="protein sequence ID" value="ORX39403.1"/>
    <property type="molecule type" value="Genomic_DNA"/>
</dbReference>
<feature type="compositionally biased region" description="Gly residues" evidence="2">
    <location>
        <begin position="55"/>
        <end position="72"/>
    </location>
</feature>
<dbReference type="STRING" id="4999.A0A1Y1UMW5"/>
<evidence type="ECO:0000256" key="2">
    <source>
        <dbReference type="SAM" id="MobiDB-lite"/>
    </source>
</evidence>
<dbReference type="PROSITE" id="PS50103">
    <property type="entry name" value="ZF_C3H1"/>
    <property type="match status" value="4"/>
</dbReference>
<dbReference type="SMART" id="SM00356">
    <property type="entry name" value="ZnF_C3H1"/>
    <property type="match status" value="4"/>
</dbReference>
<feature type="zinc finger region" description="C3H1-type" evidence="1">
    <location>
        <begin position="246"/>
        <end position="274"/>
    </location>
</feature>
<feature type="compositionally biased region" description="Basic and acidic residues" evidence="2">
    <location>
        <begin position="461"/>
        <end position="474"/>
    </location>
</feature>
<feature type="zinc finger region" description="C3H1-type" evidence="1">
    <location>
        <begin position="302"/>
        <end position="330"/>
    </location>
</feature>
<dbReference type="RefSeq" id="XP_021873266.1">
    <property type="nucleotide sequence ID" value="XM_022015183.1"/>
</dbReference>
<feature type="zinc finger region" description="C3H1-type" evidence="1">
    <location>
        <begin position="360"/>
        <end position="383"/>
    </location>
</feature>
<feature type="compositionally biased region" description="Acidic residues" evidence="2">
    <location>
        <begin position="436"/>
        <end position="455"/>
    </location>
</feature>
<accession>A0A1Y1UMW5</accession>
<comment type="caution">
    <text evidence="4">The sequence shown here is derived from an EMBL/GenBank/DDBJ whole genome shotgun (WGS) entry which is preliminary data.</text>
</comment>
<dbReference type="OrthoDB" id="410307at2759"/>
<dbReference type="Proteomes" id="UP000193218">
    <property type="component" value="Unassembled WGS sequence"/>
</dbReference>
<dbReference type="PANTHER" id="PTHR46156">
    <property type="entry name" value="CCCH ZINGC FINGER"/>
    <property type="match status" value="1"/>
</dbReference>
<name>A0A1Y1UMW5_9TREE</name>
<evidence type="ECO:0000313" key="5">
    <source>
        <dbReference type="Proteomes" id="UP000193218"/>
    </source>
</evidence>
<feature type="domain" description="C3H1-type" evidence="3">
    <location>
        <begin position="278"/>
        <end position="301"/>
    </location>
</feature>
<reference evidence="4 5" key="1">
    <citation type="submission" date="2017-03" db="EMBL/GenBank/DDBJ databases">
        <title>Widespread Adenine N6-methylation of Active Genes in Fungi.</title>
        <authorList>
            <consortium name="DOE Joint Genome Institute"/>
            <person name="Mondo S.J."/>
            <person name="Dannebaum R.O."/>
            <person name="Kuo R.C."/>
            <person name="Louie K.B."/>
            <person name="Bewick A.J."/>
            <person name="Labutti K."/>
            <person name="Haridas S."/>
            <person name="Kuo A."/>
            <person name="Salamov A."/>
            <person name="Ahrendt S.R."/>
            <person name="Lau R."/>
            <person name="Bowen B.P."/>
            <person name="Lipzen A."/>
            <person name="Sullivan W."/>
            <person name="Andreopoulos W.B."/>
            <person name="Clum A."/>
            <person name="Lindquist E."/>
            <person name="Daum C."/>
            <person name="Northen T.R."/>
            <person name="Ramamoorthy G."/>
            <person name="Schmitz R.J."/>
            <person name="Gryganskyi A."/>
            <person name="Culley D."/>
            <person name="Magnuson J."/>
            <person name="James T.Y."/>
            <person name="O'Malley M.A."/>
            <person name="Stajich J.E."/>
            <person name="Spatafora J.W."/>
            <person name="Visel A."/>
            <person name="Grigoriev I.V."/>
        </authorList>
    </citation>
    <scope>NUCLEOTIDE SEQUENCE [LARGE SCALE GENOMIC DNA]</scope>
    <source>
        <strain evidence="4 5">NRRL Y-17943</strain>
    </source>
</reference>
<feature type="compositionally biased region" description="Acidic residues" evidence="2">
    <location>
        <begin position="475"/>
        <end position="486"/>
    </location>
</feature>
<gene>
    <name evidence="4" type="ORF">BD324DRAFT_619574</name>
</gene>
<protein>
    <recommendedName>
        <fullName evidence="3">C3H1-type domain-containing protein</fullName>
    </recommendedName>
</protein>
<dbReference type="InParanoid" id="A0A1Y1UMW5"/>
<evidence type="ECO:0000256" key="1">
    <source>
        <dbReference type="PROSITE-ProRule" id="PRU00723"/>
    </source>
</evidence>
<dbReference type="InterPro" id="IPR000571">
    <property type="entry name" value="Znf_CCCH"/>
</dbReference>
<feature type="domain" description="C3H1-type" evidence="3">
    <location>
        <begin position="360"/>
        <end position="383"/>
    </location>
</feature>
<feature type="compositionally biased region" description="Polar residues" evidence="2">
    <location>
        <begin position="205"/>
        <end position="222"/>
    </location>
</feature>
<feature type="compositionally biased region" description="Polar residues" evidence="2">
    <location>
        <begin position="78"/>
        <end position="92"/>
    </location>
</feature>
<feature type="domain" description="C3H1-type" evidence="3">
    <location>
        <begin position="246"/>
        <end position="274"/>
    </location>
</feature>
<keyword evidence="1" id="KW-0862">Zinc</keyword>
<feature type="region of interest" description="Disordered" evidence="2">
    <location>
        <begin position="427"/>
        <end position="486"/>
    </location>
</feature>
<evidence type="ECO:0000259" key="3">
    <source>
        <dbReference type="PROSITE" id="PS50103"/>
    </source>
</evidence>